<dbReference type="AlphaFoldDB" id="A0ABC8TKX4"/>
<feature type="region of interest" description="Disordered" evidence="1">
    <location>
        <begin position="1"/>
        <end position="34"/>
    </location>
</feature>
<gene>
    <name evidence="2" type="ORF">ILEXP_LOCUS12987</name>
    <name evidence="3" type="ORF">ILEXP_LOCUS39358</name>
</gene>
<feature type="region of interest" description="Disordered" evidence="1">
    <location>
        <begin position="59"/>
        <end position="137"/>
    </location>
</feature>
<organism evidence="3 4">
    <name type="scientific">Ilex paraguariensis</name>
    <name type="common">yerba mate</name>
    <dbReference type="NCBI Taxonomy" id="185542"/>
    <lineage>
        <taxon>Eukaryota</taxon>
        <taxon>Viridiplantae</taxon>
        <taxon>Streptophyta</taxon>
        <taxon>Embryophyta</taxon>
        <taxon>Tracheophyta</taxon>
        <taxon>Spermatophyta</taxon>
        <taxon>Magnoliopsida</taxon>
        <taxon>eudicotyledons</taxon>
        <taxon>Gunneridae</taxon>
        <taxon>Pentapetalae</taxon>
        <taxon>asterids</taxon>
        <taxon>campanulids</taxon>
        <taxon>Aquifoliales</taxon>
        <taxon>Aquifoliaceae</taxon>
        <taxon>Ilex</taxon>
    </lineage>
</organism>
<evidence type="ECO:0000313" key="4">
    <source>
        <dbReference type="Proteomes" id="UP001642360"/>
    </source>
</evidence>
<dbReference type="Proteomes" id="UP001642360">
    <property type="component" value="Unassembled WGS sequence"/>
</dbReference>
<proteinExistence type="predicted"/>
<feature type="compositionally biased region" description="Basic and acidic residues" evidence="1">
    <location>
        <begin position="61"/>
        <end position="71"/>
    </location>
</feature>
<dbReference type="EMBL" id="CAUOFW020005391">
    <property type="protein sequence ID" value="CAK9169869.1"/>
    <property type="molecule type" value="Genomic_DNA"/>
</dbReference>
<evidence type="ECO:0000313" key="3">
    <source>
        <dbReference type="EMBL" id="CAK9169869.1"/>
    </source>
</evidence>
<sequence>MNSTAKDPYSTFKQAREGSNQEISPLSYSGAEKCSGLDQIKQRAEFTPEDGRIRNAIYGARQREQKRKNLNEKGTPSLLRFFQSDKPVESSSSGSKSNSELIEEELPLERLLKKDGNDMGTSDSGRDEPTGAWGYNIDEIDPTVVNELPPEIQEEVRTWLRPHKRADLVKRGSNITHYFYPQRIHKENPNS</sequence>
<feature type="compositionally biased region" description="Polar residues" evidence="1">
    <location>
        <begin position="1"/>
        <end position="27"/>
    </location>
</feature>
<feature type="compositionally biased region" description="Low complexity" evidence="1">
    <location>
        <begin position="90"/>
        <end position="100"/>
    </location>
</feature>
<comment type="caution">
    <text evidence="3">The sequence shown here is derived from an EMBL/GenBank/DDBJ whole genome shotgun (WGS) entry which is preliminary data.</text>
</comment>
<accession>A0ABC8TKX4</accession>
<evidence type="ECO:0000313" key="2">
    <source>
        <dbReference type="EMBL" id="CAK9145185.1"/>
    </source>
</evidence>
<name>A0ABC8TKX4_9AQUA</name>
<protein>
    <submittedName>
        <fullName evidence="3">Uncharacterized protein</fullName>
    </submittedName>
</protein>
<reference evidence="3 4" key="1">
    <citation type="submission" date="2024-02" db="EMBL/GenBank/DDBJ databases">
        <authorList>
            <person name="Vignale AGUSTIN F."/>
            <person name="Sosa J E."/>
            <person name="Modenutti C."/>
        </authorList>
    </citation>
    <scope>NUCLEOTIDE SEQUENCE [LARGE SCALE GENOMIC DNA]</scope>
</reference>
<feature type="compositionally biased region" description="Basic and acidic residues" evidence="1">
    <location>
        <begin position="107"/>
        <end position="117"/>
    </location>
</feature>
<dbReference type="EMBL" id="CAUOFW020001469">
    <property type="protein sequence ID" value="CAK9145185.1"/>
    <property type="molecule type" value="Genomic_DNA"/>
</dbReference>
<keyword evidence="4" id="KW-1185">Reference proteome</keyword>
<evidence type="ECO:0000256" key="1">
    <source>
        <dbReference type="SAM" id="MobiDB-lite"/>
    </source>
</evidence>